<reference evidence="2" key="1">
    <citation type="submission" date="2020-10" db="EMBL/GenBank/DDBJ databases">
        <authorList>
            <person name="Gilroy R."/>
        </authorList>
    </citation>
    <scope>NUCLEOTIDE SEQUENCE</scope>
    <source>
        <strain evidence="2">G3-3990</strain>
    </source>
</reference>
<evidence type="ECO:0000313" key="3">
    <source>
        <dbReference type="Proteomes" id="UP000823641"/>
    </source>
</evidence>
<gene>
    <name evidence="2" type="ORF">IAA73_04870</name>
</gene>
<name>A0A9D9N4A5_9BACT</name>
<reference evidence="2" key="2">
    <citation type="journal article" date="2021" name="PeerJ">
        <title>Extensive microbial diversity within the chicken gut microbiome revealed by metagenomics and culture.</title>
        <authorList>
            <person name="Gilroy R."/>
            <person name="Ravi A."/>
            <person name="Getino M."/>
            <person name="Pursley I."/>
            <person name="Horton D.L."/>
            <person name="Alikhan N.F."/>
            <person name="Baker D."/>
            <person name="Gharbi K."/>
            <person name="Hall N."/>
            <person name="Watson M."/>
            <person name="Adriaenssens E.M."/>
            <person name="Foster-Nyarko E."/>
            <person name="Jarju S."/>
            <person name="Secka A."/>
            <person name="Antonio M."/>
            <person name="Oren A."/>
            <person name="Chaudhuri R.R."/>
            <person name="La Ragione R."/>
            <person name="Hildebrand F."/>
            <person name="Pallen M.J."/>
        </authorList>
    </citation>
    <scope>NUCLEOTIDE SEQUENCE</scope>
    <source>
        <strain evidence="2">G3-3990</strain>
    </source>
</reference>
<dbReference type="Proteomes" id="UP000823641">
    <property type="component" value="Unassembled WGS sequence"/>
</dbReference>
<keyword evidence="1" id="KW-0732">Signal</keyword>
<accession>A0A9D9N4A5</accession>
<evidence type="ECO:0000256" key="1">
    <source>
        <dbReference type="SAM" id="SignalP"/>
    </source>
</evidence>
<evidence type="ECO:0008006" key="4">
    <source>
        <dbReference type="Google" id="ProtNLM"/>
    </source>
</evidence>
<comment type="caution">
    <text evidence="2">The sequence shown here is derived from an EMBL/GenBank/DDBJ whole genome shotgun (WGS) entry which is preliminary data.</text>
</comment>
<dbReference type="AlphaFoldDB" id="A0A9D9N4A5"/>
<sequence length="281" mass="31473">MRTLLVSVFLVATSVATSAQTMDSYSMVKSQTNSYFHYSQLSMQYAVAGINEYIDLSNQWSNIMLDNVWNEGNSVFQKNDFSYGEVKQVADNWQIYGMSAYDNYVGMGAMRSALVGWSYLNDKWRLDVSLTAAKYAFDAGMGNRFSVSGFLSYSFNDNISAYVFGSYMPSYNFYSPALMPYLGYSNFGGAVSFSNEYVGVDLGVKRYLDPFTAQWTTQPIVMPYVNVNGQKMGFDVGRLLQDVFRSFMLNASQDAFPAPVDYNVKVAPAPVKTALTPGKRF</sequence>
<organism evidence="2 3">
    <name type="scientific">Candidatus Gallipaludibacter merdavium</name>
    <dbReference type="NCBI Taxonomy" id="2840839"/>
    <lineage>
        <taxon>Bacteria</taxon>
        <taxon>Pseudomonadati</taxon>
        <taxon>Bacteroidota</taxon>
        <taxon>Bacteroidia</taxon>
        <taxon>Bacteroidales</taxon>
        <taxon>Candidatus Gallipaludibacter</taxon>
    </lineage>
</organism>
<evidence type="ECO:0000313" key="2">
    <source>
        <dbReference type="EMBL" id="MBO8459650.1"/>
    </source>
</evidence>
<dbReference type="EMBL" id="JADIMG010000049">
    <property type="protein sequence ID" value="MBO8459650.1"/>
    <property type="molecule type" value="Genomic_DNA"/>
</dbReference>
<protein>
    <recommendedName>
        <fullName evidence="4">DUF3078 domain-containing protein</fullName>
    </recommendedName>
</protein>
<proteinExistence type="predicted"/>
<feature type="signal peptide" evidence="1">
    <location>
        <begin position="1"/>
        <end position="19"/>
    </location>
</feature>
<feature type="chain" id="PRO_5039204888" description="DUF3078 domain-containing protein" evidence="1">
    <location>
        <begin position="20"/>
        <end position="281"/>
    </location>
</feature>